<dbReference type="EMBL" id="AQHR01000085">
    <property type="protein sequence ID" value="EON76579.1"/>
    <property type="molecule type" value="Genomic_DNA"/>
</dbReference>
<dbReference type="AlphaFoldDB" id="R7ZRG4"/>
<gene>
    <name evidence="1" type="ORF">ADIS_3029</name>
</gene>
<evidence type="ECO:0000313" key="1">
    <source>
        <dbReference type="EMBL" id="EON76579.1"/>
    </source>
</evidence>
<keyword evidence="2" id="KW-1185">Reference proteome</keyword>
<organism evidence="1 2">
    <name type="scientific">Lunatimonas lonarensis</name>
    <dbReference type="NCBI Taxonomy" id="1232681"/>
    <lineage>
        <taxon>Bacteria</taxon>
        <taxon>Pseudomonadati</taxon>
        <taxon>Bacteroidota</taxon>
        <taxon>Cytophagia</taxon>
        <taxon>Cytophagales</taxon>
        <taxon>Cyclobacteriaceae</taxon>
    </lineage>
</organism>
<reference evidence="1 2" key="1">
    <citation type="submission" date="2013-02" db="EMBL/GenBank/DDBJ databases">
        <title>A novel strain isolated from Lonar lake, Maharashtra, India.</title>
        <authorList>
            <person name="Singh A."/>
        </authorList>
    </citation>
    <scope>NUCLEOTIDE SEQUENCE [LARGE SCALE GENOMIC DNA]</scope>
    <source>
        <strain evidence="1 2">AK24</strain>
    </source>
</reference>
<sequence length="48" mass="5583">MPVDFYKSLESLVDSLPIAVYEEKVDRNAKPTFIPRFPHTKFFPALVK</sequence>
<accession>R7ZRG4</accession>
<evidence type="ECO:0000313" key="2">
    <source>
        <dbReference type="Proteomes" id="UP000013909"/>
    </source>
</evidence>
<protein>
    <submittedName>
        <fullName evidence="1">Uncharacterized protein</fullName>
    </submittedName>
</protein>
<dbReference type="Proteomes" id="UP000013909">
    <property type="component" value="Unassembled WGS sequence"/>
</dbReference>
<name>R7ZRG4_9BACT</name>
<comment type="caution">
    <text evidence="1">The sequence shown here is derived from an EMBL/GenBank/DDBJ whole genome shotgun (WGS) entry which is preliminary data.</text>
</comment>
<proteinExistence type="predicted"/>